<dbReference type="PANTHER" id="PTHR40465:SF1">
    <property type="entry name" value="DUF6534 DOMAIN-CONTAINING PROTEIN"/>
    <property type="match status" value="1"/>
</dbReference>
<proteinExistence type="predicted"/>
<gene>
    <name evidence="3" type="ORF">M413DRAFT_446771</name>
</gene>
<keyword evidence="1" id="KW-0812">Transmembrane</keyword>
<name>A0A0C3C6J2_HEBCY</name>
<dbReference type="InterPro" id="IPR045339">
    <property type="entry name" value="DUF6534"/>
</dbReference>
<dbReference type="EMBL" id="KN831784">
    <property type="protein sequence ID" value="KIM39849.1"/>
    <property type="molecule type" value="Genomic_DNA"/>
</dbReference>
<organism evidence="3 4">
    <name type="scientific">Hebeloma cylindrosporum</name>
    <dbReference type="NCBI Taxonomy" id="76867"/>
    <lineage>
        <taxon>Eukaryota</taxon>
        <taxon>Fungi</taxon>
        <taxon>Dikarya</taxon>
        <taxon>Basidiomycota</taxon>
        <taxon>Agaricomycotina</taxon>
        <taxon>Agaricomycetes</taxon>
        <taxon>Agaricomycetidae</taxon>
        <taxon>Agaricales</taxon>
        <taxon>Agaricineae</taxon>
        <taxon>Hymenogastraceae</taxon>
        <taxon>Hebeloma</taxon>
    </lineage>
</organism>
<sequence length="310" mass="34107">MLAIKLVGYLLHWGLFGVLSMQVYVYYLAFSNDSPRTRALVYGVYLVEMTQTFLLTYTAFKTFAIGFGNIGAIIDGSILWFSIPIMSSAVAFVVQVFYAYRISVLAKSKAVAILILFFALFQFAGGIATGVIAHQVTFFTDFLVKRTYIATGIWNGGSAVCDVLIAGAMTYYLSLHNSQWKPTQRVVQRLIRLIVETGTLTAAIAIVNLSLSLLPGKPTYFQTSSAVLGKIYSNTMMVVFNSRIRFGQSEGFTTADHLVNAPRPGGLSISRGGTGVVVTREEYRLPLESWDYQKKQDVDTGSRANLNTAV</sequence>
<dbReference type="AlphaFoldDB" id="A0A0C3C6J2"/>
<feature type="transmembrane region" description="Helical" evidence="1">
    <location>
        <begin position="110"/>
        <end position="133"/>
    </location>
</feature>
<protein>
    <recommendedName>
        <fullName evidence="2">DUF6534 domain-containing protein</fullName>
    </recommendedName>
</protein>
<feature type="transmembrane region" description="Helical" evidence="1">
    <location>
        <begin position="193"/>
        <end position="214"/>
    </location>
</feature>
<accession>A0A0C3C6J2</accession>
<feature type="transmembrane region" description="Helical" evidence="1">
    <location>
        <begin position="153"/>
        <end position="173"/>
    </location>
</feature>
<feature type="domain" description="DUF6534" evidence="2">
    <location>
        <begin position="158"/>
        <end position="243"/>
    </location>
</feature>
<reference evidence="4" key="2">
    <citation type="submission" date="2015-01" db="EMBL/GenBank/DDBJ databases">
        <title>Evolutionary Origins and Diversification of the Mycorrhizal Mutualists.</title>
        <authorList>
            <consortium name="DOE Joint Genome Institute"/>
            <consortium name="Mycorrhizal Genomics Consortium"/>
            <person name="Kohler A."/>
            <person name="Kuo A."/>
            <person name="Nagy L.G."/>
            <person name="Floudas D."/>
            <person name="Copeland A."/>
            <person name="Barry K.W."/>
            <person name="Cichocki N."/>
            <person name="Veneault-Fourrey C."/>
            <person name="LaButti K."/>
            <person name="Lindquist E.A."/>
            <person name="Lipzen A."/>
            <person name="Lundell T."/>
            <person name="Morin E."/>
            <person name="Murat C."/>
            <person name="Riley R."/>
            <person name="Ohm R."/>
            <person name="Sun H."/>
            <person name="Tunlid A."/>
            <person name="Henrissat B."/>
            <person name="Grigoriev I.V."/>
            <person name="Hibbett D.S."/>
            <person name="Martin F."/>
        </authorList>
    </citation>
    <scope>NUCLEOTIDE SEQUENCE [LARGE SCALE GENOMIC DNA]</scope>
    <source>
        <strain evidence="4">h7</strain>
    </source>
</reference>
<evidence type="ECO:0000313" key="3">
    <source>
        <dbReference type="EMBL" id="KIM39849.1"/>
    </source>
</evidence>
<feature type="transmembrane region" description="Helical" evidence="1">
    <location>
        <begin position="6"/>
        <end position="27"/>
    </location>
</feature>
<dbReference type="Pfam" id="PF20152">
    <property type="entry name" value="DUF6534"/>
    <property type="match status" value="1"/>
</dbReference>
<keyword evidence="4" id="KW-1185">Reference proteome</keyword>
<evidence type="ECO:0000259" key="2">
    <source>
        <dbReference type="Pfam" id="PF20152"/>
    </source>
</evidence>
<evidence type="ECO:0000313" key="4">
    <source>
        <dbReference type="Proteomes" id="UP000053424"/>
    </source>
</evidence>
<feature type="transmembrane region" description="Helical" evidence="1">
    <location>
        <begin position="78"/>
        <end position="98"/>
    </location>
</feature>
<dbReference type="OrthoDB" id="3223377at2759"/>
<reference evidence="3 4" key="1">
    <citation type="submission" date="2014-04" db="EMBL/GenBank/DDBJ databases">
        <authorList>
            <consortium name="DOE Joint Genome Institute"/>
            <person name="Kuo A."/>
            <person name="Gay G."/>
            <person name="Dore J."/>
            <person name="Kohler A."/>
            <person name="Nagy L.G."/>
            <person name="Floudas D."/>
            <person name="Copeland A."/>
            <person name="Barry K.W."/>
            <person name="Cichocki N."/>
            <person name="Veneault-Fourrey C."/>
            <person name="LaButti K."/>
            <person name="Lindquist E.A."/>
            <person name="Lipzen A."/>
            <person name="Lundell T."/>
            <person name="Morin E."/>
            <person name="Murat C."/>
            <person name="Sun H."/>
            <person name="Tunlid A."/>
            <person name="Henrissat B."/>
            <person name="Grigoriev I.V."/>
            <person name="Hibbett D.S."/>
            <person name="Martin F."/>
            <person name="Nordberg H.P."/>
            <person name="Cantor M.N."/>
            <person name="Hua S.X."/>
        </authorList>
    </citation>
    <scope>NUCLEOTIDE SEQUENCE [LARGE SCALE GENOMIC DNA]</scope>
    <source>
        <strain evidence="4">h7</strain>
    </source>
</reference>
<dbReference type="Proteomes" id="UP000053424">
    <property type="component" value="Unassembled WGS sequence"/>
</dbReference>
<keyword evidence="1" id="KW-0472">Membrane</keyword>
<dbReference type="PANTHER" id="PTHR40465">
    <property type="entry name" value="CHROMOSOME 1, WHOLE GENOME SHOTGUN SEQUENCE"/>
    <property type="match status" value="1"/>
</dbReference>
<evidence type="ECO:0000256" key="1">
    <source>
        <dbReference type="SAM" id="Phobius"/>
    </source>
</evidence>
<keyword evidence="1" id="KW-1133">Transmembrane helix</keyword>
<dbReference type="HOGENOM" id="CLU_046025_2_1_1"/>